<keyword evidence="2 4" id="KW-0378">Hydrolase</keyword>
<dbReference type="InterPro" id="IPR051400">
    <property type="entry name" value="HAD-like_hydrolase"/>
</dbReference>
<dbReference type="SFLD" id="SFLDS00003">
    <property type="entry name" value="Haloacid_Dehalogenase"/>
    <property type="match status" value="1"/>
</dbReference>
<dbReference type="InterPro" id="IPR036412">
    <property type="entry name" value="HAD-like_sf"/>
</dbReference>
<evidence type="ECO:0000313" key="4">
    <source>
        <dbReference type="EMBL" id="MBN7825710.1"/>
    </source>
</evidence>
<protein>
    <submittedName>
        <fullName evidence="4">HAD-IA family hydrolase</fullName>
    </submittedName>
</protein>
<reference evidence="4" key="1">
    <citation type="submission" date="2021-03" db="EMBL/GenBank/DDBJ databases">
        <title>novel species isolated from a fishpond in China.</title>
        <authorList>
            <person name="Lu H."/>
            <person name="Cai Z."/>
        </authorList>
    </citation>
    <scope>NUCLEOTIDE SEQUENCE</scope>
    <source>
        <strain evidence="4">JCM 30855</strain>
    </source>
</reference>
<proteinExistence type="predicted"/>
<organism evidence="4 5">
    <name type="scientific">Bowmanella dokdonensis</name>
    <dbReference type="NCBI Taxonomy" id="751969"/>
    <lineage>
        <taxon>Bacteria</taxon>
        <taxon>Pseudomonadati</taxon>
        <taxon>Pseudomonadota</taxon>
        <taxon>Gammaproteobacteria</taxon>
        <taxon>Alteromonadales</taxon>
        <taxon>Alteromonadaceae</taxon>
        <taxon>Bowmanella</taxon>
    </lineage>
</organism>
<accession>A0A939DN92</accession>
<evidence type="ECO:0000256" key="3">
    <source>
        <dbReference type="ARBA" id="ARBA00022842"/>
    </source>
</evidence>
<dbReference type="SUPFAM" id="SSF56784">
    <property type="entry name" value="HAD-like"/>
    <property type="match status" value="1"/>
</dbReference>
<dbReference type="GO" id="GO:0016787">
    <property type="term" value="F:hydrolase activity"/>
    <property type="evidence" value="ECO:0007669"/>
    <property type="project" value="UniProtKB-KW"/>
</dbReference>
<dbReference type="InterPro" id="IPR006439">
    <property type="entry name" value="HAD-SF_hydro_IA"/>
</dbReference>
<keyword evidence="5" id="KW-1185">Reference proteome</keyword>
<comment type="caution">
    <text evidence="4">The sequence shown here is derived from an EMBL/GenBank/DDBJ whole genome shotgun (WGS) entry which is preliminary data.</text>
</comment>
<dbReference type="GO" id="GO:0009231">
    <property type="term" value="P:riboflavin biosynthetic process"/>
    <property type="evidence" value="ECO:0007669"/>
    <property type="project" value="TreeGrafter"/>
</dbReference>
<sequence>MIFYRPFERPLGLTFDLDDTLYDNEPVLRRAERDLLQFLHLQYPQSADKGTDFWQGLKHRLLAHTPALRNDMGELRRLILEQGLQTCGYRGQSLKDAVQEAFDYFYQQRSAFKVDKNISSLLEELAARVPLVAITNGNVNLAQIGIRDYFQASYHANLRQPMKPDGHMFELARQTLGLSARQILHVGDGLQNDVMGAIRAGFQAGWYAQNRPMLMNAEAASLLPHVQFNRLTSLLDLV</sequence>
<dbReference type="PANTHER" id="PTHR46470">
    <property type="entry name" value="N-ACYLNEURAMINATE-9-PHOSPHATASE"/>
    <property type="match status" value="1"/>
</dbReference>
<dbReference type="AlphaFoldDB" id="A0A939DN92"/>
<evidence type="ECO:0000256" key="2">
    <source>
        <dbReference type="ARBA" id="ARBA00022801"/>
    </source>
</evidence>
<dbReference type="SFLD" id="SFLDG01129">
    <property type="entry name" value="C1.5:_HAD__Beta-PGM__Phosphata"/>
    <property type="match status" value="1"/>
</dbReference>
<keyword evidence="3" id="KW-0460">Magnesium</keyword>
<evidence type="ECO:0000256" key="1">
    <source>
        <dbReference type="ARBA" id="ARBA00001946"/>
    </source>
</evidence>
<dbReference type="InterPro" id="IPR023214">
    <property type="entry name" value="HAD_sf"/>
</dbReference>
<dbReference type="PANTHER" id="PTHR46470:SF4">
    <property type="entry name" value="5-AMINO-6-(5-PHOSPHO-D-RIBITYLAMINO)URACIL PHOSPHATASE YIGB"/>
    <property type="match status" value="1"/>
</dbReference>
<dbReference type="Pfam" id="PF00702">
    <property type="entry name" value="Hydrolase"/>
    <property type="match status" value="1"/>
</dbReference>
<dbReference type="EMBL" id="JAFKCV010000005">
    <property type="protein sequence ID" value="MBN7825710.1"/>
    <property type="molecule type" value="Genomic_DNA"/>
</dbReference>
<dbReference type="RefSeq" id="WP_206573827.1">
    <property type="nucleotide sequence ID" value="NZ_JAFKCV010000005.1"/>
</dbReference>
<dbReference type="Proteomes" id="UP000664654">
    <property type="component" value="Unassembled WGS sequence"/>
</dbReference>
<comment type="cofactor">
    <cofactor evidence="1">
        <name>Mg(2+)</name>
        <dbReference type="ChEBI" id="CHEBI:18420"/>
    </cofactor>
</comment>
<dbReference type="Gene3D" id="1.20.120.1600">
    <property type="match status" value="1"/>
</dbReference>
<dbReference type="Gene3D" id="3.40.50.1000">
    <property type="entry name" value="HAD superfamily/HAD-like"/>
    <property type="match status" value="1"/>
</dbReference>
<dbReference type="NCBIfam" id="TIGR01549">
    <property type="entry name" value="HAD-SF-IA-v1"/>
    <property type="match status" value="1"/>
</dbReference>
<gene>
    <name evidence="4" type="ORF">J0A66_10790</name>
</gene>
<name>A0A939DN92_9ALTE</name>
<evidence type="ECO:0000313" key="5">
    <source>
        <dbReference type="Proteomes" id="UP000664654"/>
    </source>
</evidence>